<dbReference type="PROSITE" id="PS51094">
    <property type="entry name" value="PTS_EIIA_TYPE_2"/>
    <property type="match status" value="1"/>
</dbReference>
<dbReference type="GO" id="GO:0030295">
    <property type="term" value="F:protein kinase activator activity"/>
    <property type="evidence" value="ECO:0007669"/>
    <property type="project" value="TreeGrafter"/>
</dbReference>
<dbReference type="Proteomes" id="UP000252707">
    <property type="component" value="Unassembled WGS sequence"/>
</dbReference>
<reference evidence="2 3" key="1">
    <citation type="submission" date="2018-07" db="EMBL/GenBank/DDBJ databases">
        <title>Genomic Encyclopedia of Type Strains, Phase IV (KMG-IV): sequencing the most valuable type-strain genomes for metagenomic binning, comparative biology and taxonomic classification.</title>
        <authorList>
            <person name="Goeker M."/>
        </authorList>
    </citation>
    <scope>NUCLEOTIDE SEQUENCE [LARGE SCALE GENOMIC DNA]</scope>
    <source>
        <strain evidence="2 3">DSM 26407</strain>
    </source>
</reference>
<dbReference type="AlphaFoldDB" id="A0A369CET9"/>
<accession>A0A369CET9</accession>
<dbReference type="InterPro" id="IPR002178">
    <property type="entry name" value="PTS_EIIA_type-2_dom"/>
</dbReference>
<dbReference type="PANTHER" id="PTHR47738:SF1">
    <property type="entry name" value="NITROGEN REGULATORY PROTEIN"/>
    <property type="match status" value="1"/>
</dbReference>
<evidence type="ECO:0000313" key="2">
    <source>
        <dbReference type="EMBL" id="RCX31087.1"/>
    </source>
</evidence>
<gene>
    <name evidence="2" type="ORF">DFQ59_10351</name>
</gene>
<dbReference type="GO" id="GO:0008982">
    <property type="term" value="F:protein-N(PI)-phosphohistidine-sugar phosphotransferase activity"/>
    <property type="evidence" value="ECO:0007669"/>
    <property type="project" value="InterPro"/>
</dbReference>
<dbReference type="CDD" id="cd00211">
    <property type="entry name" value="PTS_IIA_fru"/>
    <property type="match status" value="1"/>
</dbReference>
<dbReference type="PANTHER" id="PTHR47738">
    <property type="entry name" value="PTS SYSTEM FRUCTOSE-LIKE EIIA COMPONENT-RELATED"/>
    <property type="match status" value="1"/>
</dbReference>
<dbReference type="InterPro" id="IPR006320">
    <property type="entry name" value="PTS_Nitro_regul"/>
</dbReference>
<dbReference type="PROSITE" id="PS00372">
    <property type="entry name" value="PTS_EIIA_TYPE_2_HIS"/>
    <property type="match status" value="1"/>
</dbReference>
<dbReference type="NCBIfam" id="TIGR01419">
    <property type="entry name" value="nitro_reg_IIA"/>
    <property type="match status" value="1"/>
</dbReference>
<dbReference type="Gene3D" id="3.40.930.10">
    <property type="entry name" value="Mannitol-specific EII, Chain A"/>
    <property type="match status" value="1"/>
</dbReference>
<evidence type="ECO:0000313" key="3">
    <source>
        <dbReference type="Proteomes" id="UP000252707"/>
    </source>
</evidence>
<feature type="domain" description="PTS EIIA type-2" evidence="1">
    <location>
        <begin position="5"/>
        <end position="149"/>
    </location>
</feature>
<dbReference type="OrthoDB" id="95460at2"/>
<organism evidence="2 3">
    <name type="scientific">Thioalbus denitrificans</name>
    <dbReference type="NCBI Taxonomy" id="547122"/>
    <lineage>
        <taxon>Bacteria</taxon>
        <taxon>Pseudomonadati</taxon>
        <taxon>Pseudomonadota</taxon>
        <taxon>Gammaproteobacteria</taxon>
        <taxon>Chromatiales</taxon>
        <taxon>Ectothiorhodospiraceae</taxon>
        <taxon>Thioalbus</taxon>
    </lineage>
</organism>
<dbReference type="SUPFAM" id="SSF55804">
    <property type="entry name" value="Phoshotransferase/anion transport protein"/>
    <property type="match status" value="1"/>
</dbReference>
<comment type="caution">
    <text evidence="2">The sequence shown here is derived from an EMBL/GenBank/DDBJ whole genome shotgun (WGS) entry which is preliminary data.</text>
</comment>
<dbReference type="GO" id="GO:0009401">
    <property type="term" value="P:phosphoenolpyruvate-dependent sugar phosphotransferase system"/>
    <property type="evidence" value="ECO:0007669"/>
    <property type="project" value="InterPro"/>
</dbReference>
<protein>
    <submittedName>
        <fullName evidence="2">Phosphotransferase IIA-like nitrogen-regulatory protein PtsN</fullName>
    </submittedName>
</protein>
<evidence type="ECO:0000259" key="1">
    <source>
        <dbReference type="PROSITE" id="PS51094"/>
    </source>
</evidence>
<proteinExistence type="predicted"/>
<keyword evidence="3" id="KW-1185">Reference proteome</keyword>
<dbReference type="RefSeq" id="WP_114279281.1">
    <property type="nucleotide sequence ID" value="NZ_QPJY01000003.1"/>
</dbReference>
<dbReference type="InterPro" id="IPR051541">
    <property type="entry name" value="PTS_SugarTrans_NitroReg"/>
</dbReference>
<dbReference type="InterPro" id="IPR016152">
    <property type="entry name" value="PTrfase/Anion_transptr"/>
</dbReference>
<name>A0A369CET9_9GAMM</name>
<dbReference type="EMBL" id="QPJY01000003">
    <property type="protein sequence ID" value="RCX31087.1"/>
    <property type="molecule type" value="Genomic_DNA"/>
</dbReference>
<keyword evidence="2" id="KW-0808">Transferase</keyword>
<sequence length="165" mass="18027">MHLRDILTLERTATDVIAGSKKRALEFLGGLAATDEPELDPTEVFESLIARERLGSTGIGHGIAIPHGRLKNSDHVIGALAHLQEPIDFDAIDDKPVDLLFALLVPENATEEHLEVLARLAQLFSDEEARQRLREAPDAAALLQTILSYEAAETDAPDDQHTKPV</sequence>
<dbReference type="Pfam" id="PF00359">
    <property type="entry name" value="PTS_EIIA_2"/>
    <property type="match status" value="1"/>
</dbReference>